<dbReference type="SUPFAM" id="SSF118215">
    <property type="entry name" value="Proton glutamate symport protein"/>
    <property type="match status" value="1"/>
</dbReference>
<proteinExistence type="predicted"/>
<dbReference type="GO" id="GO:0006835">
    <property type="term" value="P:dicarboxylic acid transport"/>
    <property type="evidence" value="ECO:0007669"/>
    <property type="project" value="TreeGrafter"/>
</dbReference>
<feature type="transmembrane region" description="Helical" evidence="7">
    <location>
        <begin position="322"/>
        <end position="339"/>
    </location>
</feature>
<name>A0A222WLY2_9BACL</name>
<organism evidence="8 9">
    <name type="scientific">Paenibacillus kribbensis</name>
    <dbReference type="NCBI Taxonomy" id="172713"/>
    <lineage>
        <taxon>Bacteria</taxon>
        <taxon>Bacillati</taxon>
        <taxon>Bacillota</taxon>
        <taxon>Bacilli</taxon>
        <taxon>Bacillales</taxon>
        <taxon>Paenibacillaceae</taxon>
        <taxon>Paenibacillus</taxon>
    </lineage>
</organism>
<dbReference type="Proteomes" id="UP000214666">
    <property type="component" value="Chromosome"/>
</dbReference>
<evidence type="ECO:0000256" key="6">
    <source>
        <dbReference type="ARBA" id="ARBA00023136"/>
    </source>
</evidence>
<feature type="transmembrane region" description="Helical" evidence="7">
    <location>
        <begin position="40"/>
        <end position="61"/>
    </location>
</feature>
<dbReference type="AlphaFoldDB" id="A0A222WLY2"/>
<sequence length="410" mass="43458">MQVLKNYKFSIILLAGVLVGAIAGTIMGEKSAVLQPFADVFLNMVFVIIVPLVFVSIAGSIASMTNLKKLGKILGIFFLVVVVTGIITAILALITGLIFNPALNAEVSFGKAVQDQAAASLDIVGLITVSDFVELLSLKHMMALIVFAILFGISVSSIGEEGAPVSKLLNSLSSVLNKIVSIVMYYAPVGIACYFATLIGKVGNQIVWSVARASIIYVAFCILFFILFSFLATYFGGGKTGIKRFWKNIWLPLTTAMGTCSSTACIPVNRLAVKQMGIPDEIGDIIVPLGANMHKNGVVAVQMIKIIFLFGIFNMTMGTGDMVKAVLVALISGIIVGTIPSGGFIGELFICTAFGFPMEAVPILVILGTITDPLCTMVNVTGDPAISMVISRIIEGKNWIKQKIGAVTQA</sequence>
<dbReference type="InterPro" id="IPR036458">
    <property type="entry name" value="Na:dicarbo_symporter_sf"/>
</dbReference>
<evidence type="ECO:0000256" key="1">
    <source>
        <dbReference type="ARBA" id="ARBA00004651"/>
    </source>
</evidence>
<dbReference type="Gene3D" id="1.10.3860.10">
    <property type="entry name" value="Sodium:dicarboxylate symporter"/>
    <property type="match status" value="1"/>
</dbReference>
<feature type="transmembrane region" description="Helical" evidence="7">
    <location>
        <begin position="297"/>
        <end position="315"/>
    </location>
</feature>
<dbReference type="GO" id="GO:0005886">
    <property type="term" value="C:plasma membrane"/>
    <property type="evidence" value="ECO:0007669"/>
    <property type="project" value="UniProtKB-SubCell"/>
</dbReference>
<dbReference type="PRINTS" id="PR00173">
    <property type="entry name" value="EDTRNSPORT"/>
</dbReference>
<protein>
    <submittedName>
        <fullName evidence="8">Glutamate:protein symporter</fullName>
    </submittedName>
</protein>
<feature type="transmembrane region" description="Helical" evidence="7">
    <location>
        <begin position="215"/>
        <end position="237"/>
    </location>
</feature>
<keyword evidence="5 7" id="KW-1133">Transmembrane helix</keyword>
<evidence type="ECO:0000313" key="8">
    <source>
        <dbReference type="EMBL" id="ASR47499.1"/>
    </source>
</evidence>
<gene>
    <name evidence="8" type="ORF">B4V02_12860</name>
</gene>
<keyword evidence="9" id="KW-1185">Reference proteome</keyword>
<dbReference type="RefSeq" id="WP_094155082.1">
    <property type="nucleotide sequence ID" value="NZ_CP020028.1"/>
</dbReference>
<dbReference type="KEGG" id="pkb:B4V02_12860"/>
<evidence type="ECO:0000313" key="9">
    <source>
        <dbReference type="Proteomes" id="UP000214666"/>
    </source>
</evidence>
<evidence type="ECO:0000256" key="7">
    <source>
        <dbReference type="SAM" id="Phobius"/>
    </source>
</evidence>
<dbReference type="OrthoDB" id="9768885at2"/>
<keyword evidence="3" id="KW-1003">Cell membrane</keyword>
<accession>A0A222WLY2</accession>
<dbReference type="Pfam" id="PF00375">
    <property type="entry name" value="SDF"/>
    <property type="match status" value="1"/>
</dbReference>
<keyword evidence="2" id="KW-0813">Transport</keyword>
<dbReference type="PANTHER" id="PTHR42865:SF7">
    <property type="entry name" value="PROTON_GLUTAMATE-ASPARTATE SYMPORTER"/>
    <property type="match status" value="1"/>
</dbReference>
<feature type="transmembrane region" description="Helical" evidence="7">
    <location>
        <begin position="7"/>
        <end position="28"/>
    </location>
</feature>
<evidence type="ECO:0000256" key="5">
    <source>
        <dbReference type="ARBA" id="ARBA00022989"/>
    </source>
</evidence>
<feature type="transmembrane region" description="Helical" evidence="7">
    <location>
        <begin position="140"/>
        <end position="158"/>
    </location>
</feature>
<feature type="transmembrane region" description="Helical" evidence="7">
    <location>
        <begin position="73"/>
        <end position="99"/>
    </location>
</feature>
<feature type="transmembrane region" description="Helical" evidence="7">
    <location>
        <begin position="249"/>
        <end position="269"/>
    </location>
</feature>
<dbReference type="InterPro" id="IPR001991">
    <property type="entry name" value="Na-dicarboxylate_symporter"/>
</dbReference>
<evidence type="ECO:0000256" key="4">
    <source>
        <dbReference type="ARBA" id="ARBA00022692"/>
    </source>
</evidence>
<dbReference type="EMBL" id="CP020028">
    <property type="protein sequence ID" value="ASR47499.1"/>
    <property type="molecule type" value="Genomic_DNA"/>
</dbReference>
<dbReference type="PANTHER" id="PTHR42865">
    <property type="entry name" value="PROTON/GLUTAMATE-ASPARTATE SYMPORTER"/>
    <property type="match status" value="1"/>
</dbReference>
<keyword evidence="6 7" id="KW-0472">Membrane</keyword>
<dbReference type="GO" id="GO:0015293">
    <property type="term" value="F:symporter activity"/>
    <property type="evidence" value="ECO:0007669"/>
    <property type="project" value="UniProtKB-KW"/>
</dbReference>
<feature type="transmembrane region" description="Helical" evidence="7">
    <location>
        <begin position="179"/>
        <end position="203"/>
    </location>
</feature>
<reference evidence="8 9" key="1">
    <citation type="submission" date="2017-03" db="EMBL/GenBank/DDBJ databases">
        <title>Complete genome sequence of Paenibacillus Kribbensis producing bioflocculants.</title>
        <authorList>
            <person name="Lee H.-G."/>
            <person name="Oh H.-M."/>
        </authorList>
    </citation>
    <scope>NUCLEOTIDE SEQUENCE [LARGE SCALE GENOMIC DNA]</scope>
    <source>
        <strain evidence="8 9">AM49</strain>
    </source>
</reference>
<evidence type="ECO:0000256" key="2">
    <source>
        <dbReference type="ARBA" id="ARBA00022448"/>
    </source>
</evidence>
<evidence type="ECO:0000256" key="3">
    <source>
        <dbReference type="ARBA" id="ARBA00022475"/>
    </source>
</evidence>
<keyword evidence="4 7" id="KW-0812">Transmembrane</keyword>
<comment type="subcellular location">
    <subcellularLocation>
        <location evidence="1">Cell membrane</location>
        <topology evidence="1">Multi-pass membrane protein</topology>
    </subcellularLocation>
</comment>